<proteinExistence type="predicted"/>
<evidence type="ECO:0000313" key="6">
    <source>
        <dbReference type="Proteomes" id="UP000224915"/>
    </source>
</evidence>
<feature type="DNA-binding region" description="H-T-H motif" evidence="2">
    <location>
        <begin position="43"/>
        <end position="62"/>
    </location>
</feature>
<dbReference type="InterPro" id="IPR009057">
    <property type="entry name" value="Homeodomain-like_sf"/>
</dbReference>
<keyword evidence="6" id="KW-1185">Reference proteome</keyword>
<dbReference type="InterPro" id="IPR050109">
    <property type="entry name" value="HTH-type_TetR-like_transc_reg"/>
</dbReference>
<dbReference type="GO" id="GO:0003700">
    <property type="term" value="F:DNA-binding transcription factor activity"/>
    <property type="evidence" value="ECO:0007669"/>
    <property type="project" value="TreeGrafter"/>
</dbReference>
<evidence type="ECO:0000313" key="5">
    <source>
        <dbReference type="EMBL" id="PFG20784.1"/>
    </source>
</evidence>
<feature type="region of interest" description="Disordered" evidence="3">
    <location>
        <begin position="1"/>
        <end position="20"/>
    </location>
</feature>
<dbReference type="Proteomes" id="UP000224915">
    <property type="component" value="Unassembled WGS sequence"/>
</dbReference>
<name>A0A2A9D285_9MICO</name>
<dbReference type="PANTHER" id="PTHR30055:SF160">
    <property type="entry name" value="TRANSCRIPTIONAL REGULATORY PROTEIN (PROBABLY ASNC-FAMILY)-RELATED"/>
    <property type="match status" value="1"/>
</dbReference>
<dbReference type="SUPFAM" id="SSF48498">
    <property type="entry name" value="Tetracyclin repressor-like, C-terminal domain"/>
    <property type="match status" value="1"/>
</dbReference>
<dbReference type="GO" id="GO:0000976">
    <property type="term" value="F:transcription cis-regulatory region binding"/>
    <property type="evidence" value="ECO:0007669"/>
    <property type="project" value="TreeGrafter"/>
</dbReference>
<evidence type="ECO:0000256" key="1">
    <source>
        <dbReference type="ARBA" id="ARBA00023125"/>
    </source>
</evidence>
<sequence>MSEVAEVSGDGRSRRWEQHRAQRRAELTHAARRAIHHGGSDLSMDEIAGAIGTSKSIVYRYFTDRTGLQTAIGEAVLVDLGDALARATSGAREPHDVIASMVRVYLEMISRSPSVYAFVTRGEADSGTGPMRTLADDAAALLVPVLAEVLAASGRPPGLADTWAGGVIGFVRGAAEVWLQQTSHDADSRAGALEDLTDTITEWVCHGTSPSPVPVSQDHRGR</sequence>
<dbReference type="OrthoDB" id="4542604at2"/>
<dbReference type="PANTHER" id="PTHR30055">
    <property type="entry name" value="HTH-TYPE TRANSCRIPTIONAL REGULATOR RUTR"/>
    <property type="match status" value="1"/>
</dbReference>
<protein>
    <submittedName>
        <fullName evidence="5">TetR family transcriptional regulator</fullName>
    </submittedName>
</protein>
<feature type="domain" description="HTH tetR-type" evidence="4">
    <location>
        <begin position="21"/>
        <end position="80"/>
    </location>
</feature>
<accession>A0A2A9D285</accession>
<dbReference type="Pfam" id="PF00440">
    <property type="entry name" value="TetR_N"/>
    <property type="match status" value="1"/>
</dbReference>
<dbReference type="InterPro" id="IPR001647">
    <property type="entry name" value="HTH_TetR"/>
</dbReference>
<keyword evidence="1 2" id="KW-0238">DNA-binding</keyword>
<dbReference type="RefSeq" id="WP_098469711.1">
    <property type="nucleotide sequence ID" value="NZ_PDJD01000001.1"/>
</dbReference>
<dbReference type="EMBL" id="PDJD01000001">
    <property type="protein sequence ID" value="PFG20784.1"/>
    <property type="molecule type" value="Genomic_DNA"/>
</dbReference>
<dbReference type="AlphaFoldDB" id="A0A2A9D285"/>
<gene>
    <name evidence="5" type="ORF">ATL40_2398</name>
</gene>
<evidence type="ECO:0000256" key="3">
    <source>
        <dbReference type="SAM" id="MobiDB-lite"/>
    </source>
</evidence>
<comment type="caution">
    <text evidence="5">The sequence shown here is derived from an EMBL/GenBank/DDBJ whole genome shotgun (WGS) entry which is preliminary data.</text>
</comment>
<dbReference type="InterPro" id="IPR036271">
    <property type="entry name" value="Tet_transcr_reg_TetR-rel_C_sf"/>
</dbReference>
<dbReference type="Gene3D" id="1.10.357.10">
    <property type="entry name" value="Tetracycline Repressor, domain 2"/>
    <property type="match status" value="1"/>
</dbReference>
<dbReference type="PROSITE" id="PS50977">
    <property type="entry name" value="HTH_TETR_2"/>
    <property type="match status" value="1"/>
</dbReference>
<dbReference type="SUPFAM" id="SSF46689">
    <property type="entry name" value="Homeodomain-like"/>
    <property type="match status" value="1"/>
</dbReference>
<evidence type="ECO:0000256" key="2">
    <source>
        <dbReference type="PROSITE-ProRule" id="PRU00335"/>
    </source>
</evidence>
<organism evidence="5 6">
    <name type="scientific">Serinibacter salmoneus</name>
    <dbReference type="NCBI Taxonomy" id="556530"/>
    <lineage>
        <taxon>Bacteria</taxon>
        <taxon>Bacillati</taxon>
        <taxon>Actinomycetota</taxon>
        <taxon>Actinomycetes</taxon>
        <taxon>Micrococcales</taxon>
        <taxon>Beutenbergiaceae</taxon>
        <taxon>Serinibacter</taxon>
    </lineage>
</organism>
<reference evidence="5 6" key="1">
    <citation type="submission" date="2017-10" db="EMBL/GenBank/DDBJ databases">
        <title>Sequencing the genomes of 1000 actinobacteria strains.</title>
        <authorList>
            <person name="Klenk H.-P."/>
        </authorList>
    </citation>
    <scope>NUCLEOTIDE SEQUENCE [LARGE SCALE GENOMIC DNA]</scope>
    <source>
        <strain evidence="5 6">DSM 21801</strain>
    </source>
</reference>
<feature type="compositionally biased region" description="Basic and acidic residues" evidence="3">
    <location>
        <begin position="9"/>
        <end position="20"/>
    </location>
</feature>
<evidence type="ECO:0000259" key="4">
    <source>
        <dbReference type="PROSITE" id="PS50977"/>
    </source>
</evidence>